<protein>
    <submittedName>
        <fullName evidence="1">Uncharacterized protein</fullName>
    </submittedName>
</protein>
<comment type="caution">
    <text evidence="1">The sequence shown here is derived from an EMBL/GenBank/DDBJ whole genome shotgun (WGS) entry which is preliminary data.</text>
</comment>
<reference evidence="1 2" key="1">
    <citation type="journal article" date="2019" name="Sci. Rep.">
        <title>Orb-weaving spider Araneus ventricosus genome elucidates the spidroin gene catalogue.</title>
        <authorList>
            <person name="Kono N."/>
            <person name="Nakamura H."/>
            <person name="Ohtoshi R."/>
            <person name="Moran D.A.P."/>
            <person name="Shinohara A."/>
            <person name="Yoshida Y."/>
            <person name="Fujiwara M."/>
            <person name="Mori M."/>
            <person name="Tomita M."/>
            <person name="Arakawa K."/>
        </authorList>
    </citation>
    <scope>NUCLEOTIDE SEQUENCE [LARGE SCALE GENOMIC DNA]</scope>
</reference>
<keyword evidence="2" id="KW-1185">Reference proteome</keyword>
<proteinExistence type="predicted"/>
<evidence type="ECO:0000313" key="1">
    <source>
        <dbReference type="EMBL" id="GBM93547.1"/>
    </source>
</evidence>
<evidence type="ECO:0000313" key="2">
    <source>
        <dbReference type="Proteomes" id="UP000499080"/>
    </source>
</evidence>
<dbReference type="Proteomes" id="UP000499080">
    <property type="component" value="Unassembled WGS sequence"/>
</dbReference>
<dbReference type="EMBL" id="BGPR01003882">
    <property type="protein sequence ID" value="GBM93547.1"/>
    <property type="molecule type" value="Genomic_DNA"/>
</dbReference>
<gene>
    <name evidence="1" type="ORF">AVEN_41615_1</name>
</gene>
<dbReference type="AlphaFoldDB" id="A0A4Y2JUR4"/>
<accession>A0A4Y2JUR4</accession>
<sequence length="126" mass="14305">MDTQTLCSFKFLQREEKSGENGTELENYLLATEKTTCDKNKIAIFPSSIYGNEGPRYSTHSTIHLKVKKNYSSSKEILKNTVSPRQNVVYTERINSFVRPARGQAIECCNAAENVRSTCDEARKMD</sequence>
<organism evidence="1 2">
    <name type="scientific">Araneus ventricosus</name>
    <name type="common">Orbweaver spider</name>
    <name type="synonym">Epeira ventricosa</name>
    <dbReference type="NCBI Taxonomy" id="182803"/>
    <lineage>
        <taxon>Eukaryota</taxon>
        <taxon>Metazoa</taxon>
        <taxon>Ecdysozoa</taxon>
        <taxon>Arthropoda</taxon>
        <taxon>Chelicerata</taxon>
        <taxon>Arachnida</taxon>
        <taxon>Araneae</taxon>
        <taxon>Araneomorphae</taxon>
        <taxon>Entelegynae</taxon>
        <taxon>Araneoidea</taxon>
        <taxon>Araneidae</taxon>
        <taxon>Araneus</taxon>
    </lineage>
</organism>
<name>A0A4Y2JUR4_ARAVE</name>